<dbReference type="Proteomes" id="UP000006804">
    <property type="component" value="Chromosome"/>
</dbReference>
<dbReference type="PANTHER" id="PTHR34374">
    <property type="entry name" value="LARGE RIBOSOMAL RNA SUBUNIT ACCUMULATION PROTEIN YCED HOMOLOG 1, CHLOROPLASTIC"/>
    <property type="match status" value="1"/>
</dbReference>
<dbReference type="KEGG" id="tta:Theth_0034"/>
<protein>
    <recommendedName>
        <fullName evidence="3">DUF177 domain-containing protein</fullName>
    </recommendedName>
</protein>
<dbReference type="HOGENOM" id="CLU_100236_1_0_0"/>
<gene>
    <name evidence="1" type="ORF">Theth_0034</name>
</gene>
<reference evidence="1 2" key="1">
    <citation type="submission" date="2010-11" db="EMBL/GenBank/DDBJ databases">
        <title>The complete genome of Thermotoga thermarum DSM 5069.</title>
        <authorList>
            <consortium name="US DOE Joint Genome Institute (JGI-PGF)"/>
            <person name="Lucas S."/>
            <person name="Copeland A."/>
            <person name="Lapidus A."/>
            <person name="Bruce D."/>
            <person name="Goodwin L."/>
            <person name="Pitluck S."/>
            <person name="Kyrpides N."/>
            <person name="Mavromatis K."/>
            <person name="Ivanova N."/>
            <person name="Zeytun A."/>
            <person name="Brettin T."/>
            <person name="Detter J.C."/>
            <person name="Tapia R."/>
            <person name="Han C."/>
            <person name="Land M."/>
            <person name="Hauser L."/>
            <person name="Markowitz V."/>
            <person name="Cheng J.-F."/>
            <person name="Hugenholtz P."/>
            <person name="Woyke T."/>
            <person name="Wu D."/>
            <person name="Spring S."/>
            <person name="Schroeder M."/>
            <person name="Brambilla E."/>
            <person name="Klenk H.-P."/>
            <person name="Eisen J.A."/>
        </authorList>
    </citation>
    <scope>NUCLEOTIDE SEQUENCE [LARGE SCALE GENOMIC DNA]</scope>
    <source>
        <strain evidence="1 2">DSM 5069</strain>
    </source>
</reference>
<organism evidence="1 2">
    <name type="scientific">Pseudothermotoga thermarum DSM 5069</name>
    <dbReference type="NCBI Taxonomy" id="688269"/>
    <lineage>
        <taxon>Bacteria</taxon>
        <taxon>Thermotogati</taxon>
        <taxon>Thermotogota</taxon>
        <taxon>Thermotogae</taxon>
        <taxon>Thermotogales</taxon>
        <taxon>Thermotogaceae</taxon>
        <taxon>Pseudothermotoga</taxon>
    </lineage>
</organism>
<dbReference type="InterPro" id="IPR003772">
    <property type="entry name" value="YceD"/>
</dbReference>
<evidence type="ECO:0008006" key="3">
    <source>
        <dbReference type="Google" id="ProtNLM"/>
    </source>
</evidence>
<proteinExistence type="predicted"/>
<keyword evidence="2" id="KW-1185">Reference proteome</keyword>
<dbReference type="AlphaFoldDB" id="F7YU46"/>
<dbReference type="RefSeq" id="WP_013931366.1">
    <property type="nucleotide sequence ID" value="NC_015707.1"/>
</dbReference>
<accession>F7YU46</accession>
<sequence>MISLNWVIEVEELLRKKRIFLEGTYEAEFLDLPFAKCKVLESIKVKMVAVITKDGIAVGGYAKTVVEHPCDRCLKMVKLPINGTIEALYKPISEAPKTKEEQLESLRNVIYYSSDKIDLSERIIEAIVVDVPAKVLCKPDCKGLCPRCGADLNEEKDHRCQEEDIDPRLMKLLKIKAQIQKEG</sequence>
<evidence type="ECO:0000313" key="2">
    <source>
        <dbReference type="Proteomes" id="UP000006804"/>
    </source>
</evidence>
<dbReference type="eggNOG" id="COG1399">
    <property type="taxonomic scope" value="Bacteria"/>
</dbReference>
<evidence type="ECO:0000313" key="1">
    <source>
        <dbReference type="EMBL" id="AEH50142.1"/>
    </source>
</evidence>
<dbReference type="STRING" id="688269.Theth_0034"/>
<dbReference type="Pfam" id="PF02620">
    <property type="entry name" value="YceD"/>
    <property type="match status" value="1"/>
</dbReference>
<dbReference type="PANTHER" id="PTHR34374:SF1">
    <property type="entry name" value="LARGE RIBOSOMAL RNA SUBUNIT ACCUMULATION PROTEIN YCED HOMOLOG 1, CHLOROPLASTIC"/>
    <property type="match status" value="1"/>
</dbReference>
<dbReference type="PATRIC" id="fig|688269.3.peg.34"/>
<dbReference type="EMBL" id="CP002351">
    <property type="protein sequence ID" value="AEH50142.1"/>
    <property type="molecule type" value="Genomic_DNA"/>
</dbReference>
<name>F7YU46_9THEM</name>